<dbReference type="EMBL" id="VWPJ01000010">
    <property type="protein sequence ID" value="KAA5605204.1"/>
    <property type="molecule type" value="Genomic_DNA"/>
</dbReference>
<dbReference type="Proteomes" id="UP000324065">
    <property type="component" value="Unassembled WGS sequence"/>
</dbReference>
<evidence type="ECO:0000313" key="2">
    <source>
        <dbReference type="Proteomes" id="UP000324065"/>
    </source>
</evidence>
<comment type="caution">
    <text evidence="1">The sequence shown here is derived from an EMBL/GenBank/DDBJ whole genome shotgun (WGS) entry which is preliminary data.</text>
</comment>
<proteinExistence type="predicted"/>
<dbReference type="RefSeq" id="WP_150062584.1">
    <property type="nucleotide sequence ID" value="NZ_JACHII010000008.1"/>
</dbReference>
<reference evidence="1 2" key="1">
    <citation type="submission" date="2019-09" db="EMBL/GenBank/DDBJ databases">
        <title>Genome sequence of Roseospira marina, one of the more divergent members of the non-sulfur purple photosynthetic bacterial family, the Rhodospirillaceae.</title>
        <authorList>
            <person name="Meyer T."/>
            <person name="Kyndt J."/>
        </authorList>
    </citation>
    <scope>NUCLEOTIDE SEQUENCE [LARGE SCALE GENOMIC DNA]</scope>
    <source>
        <strain evidence="1 2">DSM 15113</strain>
    </source>
</reference>
<dbReference type="AlphaFoldDB" id="A0A5M6IAB0"/>
<keyword evidence="2" id="KW-1185">Reference proteome</keyword>
<organism evidence="1 2">
    <name type="scientific">Roseospira marina</name>
    <dbReference type="NCBI Taxonomy" id="140057"/>
    <lineage>
        <taxon>Bacteria</taxon>
        <taxon>Pseudomonadati</taxon>
        <taxon>Pseudomonadota</taxon>
        <taxon>Alphaproteobacteria</taxon>
        <taxon>Rhodospirillales</taxon>
        <taxon>Rhodospirillaceae</taxon>
        <taxon>Roseospira</taxon>
    </lineage>
</organism>
<protein>
    <submittedName>
        <fullName evidence="1">Gluconate 2-dehydrogenase subunit 3 family protein</fullName>
    </submittedName>
</protein>
<gene>
    <name evidence="1" type="ORF">F1188_11565</name>
</gene>
<accession>A0A5M6IAB0</accession>
<evidence type="ECO:0000313" key="1">
    <source>
        <dbReference type="EMBL" id="KAA5605204.1"/>
    </source>
</evidence>
<dbReference type="OrthoDB" id="7058542at2"/>
<sequence>MRKEASLTTLIDAILPGDAGLGLPAGSRVGVPAFLESHGLAADAAVLLSQVETVARDRFGIGFAALEAPDRVTCVERAKRADMHRASGVLVACLRAYYTDPGVLRALSAGAVPPFPDGNALDDDDWTLLEPVYERGPIHRPVPS</sequence>
<name>A0A5M6IAB0_9PROT</name>